<reference evidence="14 15" key="1">
    <citation type="submission" date="2023-09" db="EMBL/GenBank/DDBJ databases">
        <authorList>
            <person name="Rey-Velasco X."/>
        </authorList>
    </citation>
    <scope>NUCLEOTIDE SEQUENCE [LARGE SCALE GENOMIC DNA]</scope>
    <source>
        <strain evidence="14 15">W345</strain>
    </source>
</reference>
<proteinExistence type="inferred from homology"/>
<evidence type="ECO:0000256" key="8">
    <source>
        <dbReference type="ARBA" id="ARBA00023136"/>
    </source>
</evidence>
<keyword evidence="8 12" id="KW-0472">Membrane</keyword>
<evidence type="ECO:0000256" key="3">
    <source>
        <dbReference type="ARBA" id="ARBA00022475"/>
    </source>
</evidence>
<dbReference type="InterPro" id="IPR022346">
    <property type="entry name" value="T2SS_GspH"/>
</dbReference>
<evidence type="ECO:0000256" key="2">
    <source>
        <dbReference type="ARBA" id="ARBA00021549"/>
    </source>
</evidence>
<evidence type="ECO:0000256" key="5">
    <source>
        <dbReference type="ARBA" id="ARBA00022519"/>
    </source>
</evidence>
<organism evidence="14 15">
    <name type="scientific">Banduia mediterranea</name>
    <dbReference type="NCBI Taxonomy" id="3075609"/>
    <lineage>
        <taxon>Bacteria</taxon>
        <taxon>Pseudomonadati</taxon>
        <taxon>Pseudomonadota</taxon>
        <taxon>Gammaproteobacteria</taxon>
        <taxon>Nevskiales</taxon>
        <taxon>Algiphilaceae</taxon>
        <taxon>Banduia</taxon>
    </lineage>
</organism>
<dbReference type="InterPro" id="IPR012902">
    <property type="entry name" value="N_methyl_site"/>
</dbReference>
<evidence type="ECO:0000256" key="10">
    <source>
        <dbReference type="ARBA" id="ARBA00030775"/>
    </source>
</evidence>
<comment type="subcellular location">
    <subcellularLocation>
        <location evidence="1">Cell inner membrane</location>
        <topology evidence="1">Single-pass membrane protein</topology>
    </subcellularLocation>
</comment>
<gene>
    <name evidence="14" type="primary">gspH</name>
    <name evidence="14" type="ORF">RM530_02675</name>
</gene>
<keyword evidence="15" id="KW-1185">Reference proteome</keyword>
<keyword evidence="7 12" id="KW-1133">Transmembrane helix</keyword>
<evidence type="ECO:0000256" key="7">
    <source>
        <dbReference type="ARBA" id="ARBA00022989"/>
    </source>
</evidence>
<keyword evidence="4" id="KW-0488">Methylation</keyword>
<evidence type="ECO:0000256" key="12">
    <source>
        <dbReference type="SAM" id="Phobius"/>
    </source>
</evidence>
<evidence type="ECO:0000256" key="6">
    <source>
        <dbReference type="ARBA" id="ARBA00022692"/>
    </source>
</evidence>
<dbReference type="RefSeq" id="WP_311363666.1">
    <property type="nucleotide sequence ID" value="NZ_JAVRIC010000003.1"/>
</dbReference>
<evidence type="ECO:0000256" key="9">
    <source>
        <dbReference type="ARBA" id="ARBA00025772"/>
    </source>
</evidence>
<dbReference type="Pfam" id="PF07963">
    <property type="entry name" value="N_methyl"/>
    <property type="match status" value="1"/>
</dbReference>
<evidence type="ECO:0000259" key="13">
    <source>
        <dbReference type="Pfam" id="PF12019"/>
    </source>
</evidence>
<name>A0ABU2WGS2_9GAMM</name>
<feature type="transmembrane region" description="Helical" evidence="12">
    <location>
        <begin position="25"/>
        <end position="48"/>
    </location>
</feature>
<comment type="similarity">
    <text evidence="9">Belongs to the GSP H family.</text>
</comment>
<evidence type="ECO:0000256" key="1">
    <source>
        <dbReference type="ARBA" id="ARBA00004377"/>
    </source>
</evidence>
<dbReference type="Proteomes" id="UP001254608">
    <property type="component" value="Unassembled WGS sequence"/>
</dbReference>
<evidence type="ECO:0000313" key="14">
    <source>
        <dbReference type="EMBL" id="MDT0496272.1"/>
    </source>
</evidence>
<keyword evidence="3" id="KW-1003">Cell membrane</keyword>
<evidence type="ECO:0000256" key="11">
    <source>
        <dbReference type="SAM" id="MobiDB-lite"/>
    </source>
</evidence>
<protein>
    <recommendedName>
        <fullName evidence="2">Type II secretion system protein H</fullName>
    </recommendedName>
    <alternativeName>
        <fullName evidence="10">General secretion pathway protein H</fullName>
    </alternativeName>
</protein>
<evidence type="ECO:0000256" key="4">
    <source>
        <dbReference type="ARBA" id="ARBA00022481"/>
    </source>
</evidence>
<feature type="domain" description="General secretion pathway GspH" evidence="13">
    <location>
        <begin position="60"/>
        <end position="198"/>
    </location>
</feature>
<feature type="compositionally biased region" description="Acidic residues" evidence="11">
    <location>
        <begin position="140"/>
        <end position="149"/>
    </location>
</feature>
<dbReference type="EMBL" id="JAVRIC010000003">
    <property type="protein sequence ID" value="MDT0496272.1"/>
    <property type="molecule type" value="Genomic_DNA"/>
</dbReference>
<dbReference type="PRINTS" id="PR00885">
    <property type="entry name" value="BCTERIALGSPH"/>
</dbReference>
<dbReference type="SUPFAM" id="SSF54523">
    <property type="entry name" value="Pili subunits"/>
    <property type="match status" value="1"/>
</dbReference>
<evidence type="ECO:0000313" key="15">
    <source>
        <dbReference type="Proteomes" id="UP001254608"/>
    </source>
</evidence>
<sequence length="219" mass="23393">MTGQQAGFEFRRAAFSGPGSRKNGFTLLEIVVVMLIIGIMATFAMLSIGGRSSDDRLQAEASRLRKVMALAADESLFKGEQLGLLVETNGYRLLALGSGGWTPYTGGAALRPHPVPEPIVMTLTVEGRPTPLYDAQTQADPEDEADEPTSDGRLDLSGDDETSNGPAPQIMVLSSGEMTPFSLEFSVPDQPSRYRVEGDLMGRVKSGRADEGDEASGRP</sequence>
<feature type="compositionally biased region" description="Basic and acidic residues" evidence="11">
    <location>
        <begin position="192"/>
        <end position="219"/>
    </location>
</feature>
<dbReference type="InterPro" id="IPR049875">
    <property type="entry name" value="TypeII_GspH"/>
</dbReference>
<dbReference type="Gene3D" id="3.55.40.10">
    <property type="entry name" value="minor pseudopilin epsh domain"/>
    <property type="match status" value="1"/>
</dbReference>
<dbReference type="Pfam" id="PF12019">
    <property type="entry name" value="GspH"/>
    <property type="match status" value="1"/>
</dbReference>
<dbReference type="NCBIfam" id="TIGR01708">
    <property type="entry name" value="typeII_sec_gspH"/>
    <property type="match status" value="1"/>
</dbReference>
<dbReference type="NCBIfam" id="TIGR02532">
    <property type="entry name" value="IV_pilin_GFxxxE"/>
    <property type="match status" value="1"/>
</dbReference>
<dbReference type="InterPro" id="IPR045584">
    <property type="entry name" value="Pilin-like"/>
</dbReference>
<keyword evidence="5" id="KW-0997">Cell inner membrane</keyword>
<feature type="region of interest" description="Disordered" evidence="11">
    <location>
        <begin position="131"/>
        <end position="219"/>
    </location>
</feature>
<dbReference type="InterPro" id="IPR002416">
    <property type="entry name" value="T2SS_protein-GspH"/>
</dbReference>
<accession>A0ABU2WGS2</accession>
<keyword evidence="6 12" id="KW-0812">Transmembrane</keyword>
<comment type="caution">
    <text evidence="14">The sequence shown here is derived from an EMBL/GenBank/DDBJ whole genome shotgun (WGS) entry which is preliminary data.</text>
</comment>